<feature type="region of interest" description="Disordered" evidence="1">
    <location>
        <begin position="1"/>
        <end position="22"/>
    </location>
</feature>
<feature type="compositionally biased region" description="Basic and acidic residues" evidence="1">
    <location>
        <begin position="174"/>
        <end position="206"/>
    </location>
</feature>
<evidence type="ECO:0000313" key="3">
    <source>
        <dbReference type="Proteomes" id="UP001604336"/>
    </source>
</evidence>
<dbReference type="Proteomes" id="UP001604336">
    <property type="component" value="Unassembled WGS sequence"/>
</dbReference>
<sequence>MVAQGPGGPGVGPFDSKKKLREFVGPPGARMPDDALQNIPFFPSLGAQAVKKYFTPKWEDFASHRDMEDVLEAGLATAVRVTHLQLKVLEKFRTHIQEHKKLVAEASKSYKEHQQALEGLQATVDSLCIAYEHLQADLRESNSNVMHLTRQLDNANAAQKVAADALEAANKEKRCLQAKSESRERKAQSLRRDLEASERERKEAEAKVAQLL</sequence>
<keyword evidence="3" id="KW-1185">Reference proteome</keyword>
<reference evidence="3" key="1">
    <citation type="submission" date="2024-07" db="EMBL/GenBank/DDBJ databases">
        <title>Two chromosome-level genome assemblies of Korean endemic species Abeliophyllum distichum and Forsythia ovata (Oleaceae).</title>
        <authorList>
            <person name="Jang H."/>
        </authorList>
    </citation>
    <scope>NUCLEOTIDE SEQUENCE [LARGE SCALE GENOMIC DNA]</scope>
</reference>
<feature type="compositionally biased region" description="Gly residues" evidence="1">
    <location>
        <begin position="1"/>
        <end position="11"/>
    </location>
</feature>
<dbReference type="AlphaFoldDB" id="A0ABD1SXI7"/>
<feature type="region of interest" description="Disordered" evidence="1">
    <location>
        <begin position="174"/>
        <end position="212"/>
    </location>
</feature>
<organism evidence="2 3">
    <name type="scientific">Abeliophyllum distichum</name>
    <dbReference type="NCBI Taxonomy" id="126358"/>
    <lineage>
        <taxon>Eukaryota</taxon>
        <taxon>Viridiplantae</taxon>
        <taxon>Streptophyta</taxon>
        <taxon>Embryophyta</taxon>
        <taxon>Tracheophyta</taxon>
        <taxon>Spermatophyta</taxon>
        <taxon>Magnoliopsida</taxon>
        <taxon>eudicotyledons</taxon>
        <taxon>Gunneridae</taxon>
        <taxon>Pentapetalae</taxon>
        <taxon>asterids</taxon>
        <taxon>lamiids</taxon>
        <taxon>Lamiales</taxon>
        <taxon>Oleaceae</taxon>
        <taxon>Forsythieae</taxon>
        <taxon>Abeliophyllum</taxon>
    </lineage>
</organism>
<accession>A0ABD1SXI7</accession>
<dbReference type="EMBL" id="JBFOLK010000006">
    <property type="protein sequence ID" value="KAL2505139.1"/>
    <property type="molecule type" value="Genomic_DNA"/>
</dbReference>
<name>A0ABD1SXI7_9LAMI</name>
<comment type="caution">
    <text evidence="2">The sequence shown here is derived from an EMBL/GenBank/DDBJ whole genome shotgun (WGS) entry which is preliminary data.</text>
</comment>
<proteinExistence type="predicted"/>
<evidence type="ECO:0000313" key="2">
    <source>
        <dbReference type="EMBL" id="KAL2505139.1"/>
    </source>
</evidence>
<evidence type="ECO:0000256" key="1">
    <source>
        <dbReference type="SAM" id="MobiDB-lite"/>
    </source>
</evidence>
<protein>
    <submittedName>
        <fullName evidence="2">Uncharacterized protein</fullName>
    </submittedName>
</protein>
<gene>
    <name evidence="2" type="ORF">Adt_20760</name>
</gene>